<proteinExistence type="predicted"/>
<gene>
    <name evidence="1" type="ORF">DM39_2040</name>
</gene>
<protein>
    <submittedName>
        <fullName evidence="1">Bacteriophage abortive infection AbiH family protein</fullName>
    </submittedName>
</protein>
<name>A0AAN0RSJ1_9BURK</name>
<dbReference type="InterPro" id="IPR025935">
    <property type="entry name" value="AbiH"/>
</dbReference>
<evidence type="ECO:0000313" key="2">
    <source>
        <dbReference type="Proteomes" id="UP000029413"/>
    </source>
</evidence>
<dbReference type="Proteomes" id="UP000029413">
    <property type="component" value="Chromosome 1"/>
</dbReference>
<dbReference type="EMBL" id="CP007783">
    <property type="protein sequence ID" value="AIO33024.1"/>
    <property type="molecule type" value="Genomic_DNA"/>
</dbReference>
<dbReference type="AlphaFoldDB" id="A0AAN0RSJ1"/>
<reference evidence="1 2" key="1">
    <citation type="submission" date="2014-05" db="EMBL/GenBank/DDBJ databases">
        <authorList>
            <person name="Bishop-Lilly K.A."/>
            <person name="Broomall S.M."/>
            <person name="Chain P.S."/>
            <person name="Chertkov O."/>
            <person name="Coyne S.R."/>
            <person name="Daligault H.E."/>
            <person name="Davenport K.W."/>
            <person name="Erkkila T."/>
            <person name="Frey K.G."/>
            <person name="Gibbons H.S."/>
            <person name="Gu W."/>
            <person name="Jaissle J."/>
            <person name="Johnson S.L."/>
            <person name="Koroleva G.I."/>
            <person name="Ladner J.T."/>
            <person name="Lo C.-C."/>
            <person name="Minogue T.D."/>
            <person name="Munk C."/>
            <person name="Palacios G.F."/>
            <person name="Redden C.L."/>
            <person name="Rosenzweig C.N."/>
            <person name="Scholz M.B."/>
            <person name="Teshima H."/>
            <person name="Xu Y."/>
        </authorList>
    </citation>
    <scope>NUCLEOTIDE SEQUENCE [LARGE SCALE GENOMIC DNA]</scope>
    <source>
        <strain evidence="1 2">DDS 22E-1</strain>
    </source>
</reference>
<dbReference type="KEGG" id="bcen:DM39_2040"/>
<evidence type="ECO:0000313" key="1">
    <source>
        <dbReference type="EMBL" id="AIO33024.1"/>
    </source>
</evidence>
<sequence>MHPTKLYVIGNGFDLWHGIPSSYSQFKEYVKRRDRHIFDAVVSYLPANEDWSDLESALADIDVDSIIDDLGHFMSSYGDEDWSDSGHHDFQYEVDQVAQRLSIELRTRFGEWIRTLTTPTPSTASKRLKSIDVNGAFLTFNYTSTLEDLYAVPDIHVLHIHGEAKLSDSELILGHAWNPAQRRSLNERPDIEDIDTRLMEAHDILDDYFARTFKPSEKLICEHQAFFDQLNAIETVHVLGHSLSEVDRTYIQALLNVPSITAARWHVACRSESERLTKHDRLIALGVDAPRALTVLWGDL</sequence>
<dbReference type="Pfam" id="PF14253">
    <property type="entry name" value="AbiH"/>
    <property type="match status" value="1"/>
</dbReference>
<organism evidence="1 2">
    <name type="scientific">Burkholderia cenocepacia</name>
    <dbReference type="NCBI Taxonomy" id="95486"/>
    <lineage>
        <taxon>Bacteria</taxon>
        <taxon>Pseudomonadati</taxon>
        <taxon>Pseudomonadota</taxon>
        <taxon>Betaproteobacteria</taxon>
        <taxon>Burkholderiales</taxon>
        <taxon>Burkholderiaceae</taxon>
        <taxon>Burkholderia</taxon>
        <taxon>Burkholderia cepacia complex</taxon>
    </lineage>
</organism>
<accession>A0AAN0RSJ1</accession>
<keyword evidence="2" id="KW-1185">Reference proteome</keyword>